<keyword evidence="3" id="KW-1185">Reference proteome</keyword>
<evidence type="ECO:0000259" key="1">
    <source>
        <dbReference type="PROSITE" id="PS51186"/>
    </source>
</evidence>
<evidence type="ECO:0000313" key="3">
    <source>
        <dbReference type="Proteomes" id="UP000006765"/>
    </source>
</evidence>
<proteinExistence type="predicted"/>
<dbReference type="EMBL" id="AMGO01000021">
    <property type="protein sequence ID" value="EKE44371.1"/>
    <property type="molecule type" value="Genomic_DNA"/>
</dbReference>
<dbReference type="SUPFAM" id="SSF55729">
    <property type="entry name" value="Acyl-CoA N-acyltransferases (Nat)"/>
    <property type="match status" value="1"/>
</dbReference>
<dbReference type="RefSeq" id="WP_007426361.1">
    <property type="nucleotide sequence ID" value="NZ_AMGO01000021.1"/>
</dbReference>
<accession>K2GNW2</accession>
<name>K2GNW2_9RHOB</name>
<gene>
    <name evidence="2" type="ORF">OCGS_1209</name>
</gene>
<dbReference type="GO" id="GO:0016747">
    <property type="term" value="F:acyltransferase activity, transferring groups other than amino-acyl groups"/>
    <property type="evidence" value="ECO:0007669"/>
    <property type="project" value="InterPro"/>
</dbReference>
<dbReference type="eggNOG" id="COG1247">
    <property type="taxonomic scope" value="Bacteria"/>
</dbReference>
<dbReference type="InterPro" id="IPR016181">
    <property type="entry name" value="Acyl_CoA_acyltransferase"/>
</dbReference>
<reference evidence="2 3" key="1">
    <citation type="journal article" date="2012" name="J. Bacteriol.">
        <title>Draft Genome Sequence of Oceaniovalibus guishaninsula JLT2003T.</title>
        <authorList>
            <person name="Tang K."/>
            <person name="Liu K."/>
            <person name="Jiao N."/>
        </authorList>
    </citation>
    <scope>NUCLEOTIDE SEQUENCE [LARGE SCALE GENOMIC DNA]</scope>
    <source>
        <strain evidence="2 3">JLT2003</strain>
    </source>
</reference>
<evidence type="ECO:0000313" key="2">
    <source>
        <dbReference type="EMBL" id="EKE44371.1"/>
    </source>
</evidence>
<feature type="domain" description="N-acetyltransferase" evidence="1">
    <location>
        <begin position="15"/>
        <end position="181"/>
    </location>
</feature>
<sequence length="201" mass="21470">MIPPITTALRDGTPVLLRTVTPDDAPLVEQGFAQLSDSSRQFRFLRAMPRLGAEDLRFLTHPDHTSHEAIGAGVIEGSAIRPAGIARWLRLPPVAGDPPQAEFAITVIDAWQRRGLGSLLLGLLARDASGHGFRRFSALVHAGNAGMIGLIQGLGGTMLSAHGTEREYAFDIHTDPANYPDTRAGDVFRRAYGLTADAAAA</sequence>
<dbReference type="PROSITE" id="PS51186">
    <property type="entry name" value="GNAT"/>
    <property type="match status" value="1"/>
</dbReference>
<dbReference type="STRING" id="1231392.OCGS_1209"/>
<dbReference type="OrthoDB" id="9807426at2"/>
<protein>
    <submittedName>
        <fullName evidence="2">Acetyltransferase</fullName>
    </submittedName>
</protein>
<organism evidence="2 3">
    <name type="scientific">Oceaniovalibus guishaninsula JLT2003</name>
    <dbReference type="NCBI Taxonomy" id="1231392"/>
    <lineage>
        <taxon>Bacteria</taxon>
        <taxon>Pseudomonadati</taxon>
        <taxon>Pseudomonadota</taxon>
        <taxon>Alphaproteobacteria</taxon>
        <taxon>Rhodobacterales</taxon>
        <taxon>Roseobacteraceae</taxon>
        <taxon>Oceaniovalibus</taxon>
    </lineage>
</organism>
<keyword evidence="2" id="KW-0808">Transferase</keyword>
<dbReference type="Proteomes" id="UP000006765">
    <property type="component" value="Unassembled WGS sequence"/>
</dbReference>
<comment type="caution">
    <text evidence="2">The sequence shown here is derived from an EMBL/GenBank/DDBJ whole genome shotgun (WGS) entry which is preliminary data.</text>
</comment>
<dbReference type="Pfam" id="PF00583">
    <property type="entry name" value="Acetyltransf_1"/>
    <property type="match status" value="1"/>
</dbReference>
<dbReference type="AlphaFoldDB" id="K2GNW2"/>
<dbReference type="Gene3D" id="3.40.630.30">
    <property type="match status" value="1"/>
</dbReference>
<dbReference type="InterPro" id="IPR000182">
    <property type="entry name" value="GNAT_dom"/>
</dbReference>